<dbReference type="PANTHER" id="PTHR21512">
    <property type="entry name" value="TRAFFICKING PROTEIN PARTICLE COMPLEX SUBUNIT 9"/>
    <property type="match status" value="1"/>
</dbReference>
<dbReference type="GO" id="GO:0005802">
    <property type="term" value="C:trans-Golgi network"/>
    <property type="evidence" value="ECO:0007669"/>
    <property type="project" value="TreeGrafter"/>
</dbReference>
<dbReference type="PANTHER" id="PTHR21512:SF5">
    <property type="entry name" value="TRAFFICKING PROTEIN PARTICLE COMPLEX SUBUNIT 9"/>
    <property type="match status" value="1"/>
</dbReference>
<reference evidence="1 2" key="1">
    <citation type="submission" date="2018-11" db="EMBL/GenBank/DDBJ databases">
        <authorList>
            <consortium name="Pathogen Informatics"/>
        </authorList>
    </citation>
    <scope>NUCLEOTIDE SEQUENCE [LARGE SCALE GENOMIC DNA]</scope>
</reference>
<evidence type="ECO:0000313" key="2">
    <source>
        <dbReference type="Proteomes" id="UP000271098"/>
    </source>
</evidence>
<dbReference type="OrthoDB" id="5848967at2759"/>
<name>A0A3P6R311_9BILA</name>
<dbReference type="EMBL" id="UYRT01005685">
    <property type="protein sequence ID" value="VDK39194.1"/>
    <property type="molecule type" value="Genomic_DNA"/>
</dbReference>
<dbReference type="AlphaFoldDB" id="A0A3P6R311"/>
<protein>
    <submittedName>
        <fullName evidence="1">Uncharacterized protein</fullName>
    </submittedName>
</protein>
<proteinExistence type="predicted"/>
<keyword evidence="2" id="KW-1185">Reference proteome</keyword>
<accession>A0A3P6R311</accession>
<dbReference type="Proteomes" id="UP000271098">
    <property type="component" value="Unassembled WGS sequence"/>
</dbReference>
<evidence type="ECO:0000313" key="1">
    <source>
        <dbReference type="EMBL" id="VDK39194.1"/>
    </source>
</evidence>
<organism evidence="1 2">
    <name type="scientific">Gongylonema pulchrum</name>
    <dbReference type="NCBI Taxonomy" id="637853"/>
    <lineage>
        <taxon>Eukaryota</taxon>
        <taxon>Metazoa</taxon>
        <taxon>Ecdysozoa</taxon>
        <taxon>Nematoda</taxon>
        <taxon>Chromadorea</taxon>
        <taxon>Rhabditida</taxon>
        <taxon>Spirurina</taxon>
        <taxon>Spiruromorpha</taxon>
        <taxon>Spiruroidea</taxon>
        <taxon>Gongylonematidae</taxon>
        <taxon>Gongylonema</taxon>
    </lineage>
</organism>
<sequence>MASAVTGKIKIFQAHRRVIGFIGVVQATAESEQQIASQHVPDETPNIRPERKYSDTLRLKTTDFSRIKEQYDSSKAEYEATVVDARCIVIGYPEESLEGLWSSRELFCFKNLDEADALEVGIRDFLRSIYYVLESRRLDLSFEKLDCPPCPVIPAEQKYRQGLENKNSKIYRLV</sequence>
<gene>
    <name evidence="1" type="ORF">GPUH_LOCUS3357</name>
</gene>
<dbReference type="InterPro" id="IPR013935">
    <property type="entry name" value="Trs120_TRAPPC9"/>
</dbReference>